<dbReference type="AlphaFoldDB" id="A0A0A5FVC7"/>
<dbReference type="Pfam" id="PF14141">
    <property type="entry name" value="YqzM"/>
    <property type="match status" value="1"/>
</dbReference>
<evidence type="ECO:0000313" key="3">
    <source>
        <dbReference type="Proteomes" id="UP000030403"/>
    </source>
</evidence>
<accession>A0A0A5FVC7</accession>
<dbReference type="InterPro" id="IPR025416">
    <property type="entry name" value="YqzM"/>
</dbReference>
<feature type="transmembrane region" description="Helical" evidence="1">
    <location>
        <begin position="20"/>
        <end position="42"/>
    </location>
</feature>
<dbReference type="eggNOG" id="ENOG5032PWB">
    <property type="taxonomic scope" value="Bacteria"/>
</dbReference>
<proteinExistence type="predicted"/>
<dbReference type="Proteomes" id="UP000030403">
    <property type="component" value="Unassembled WGS sequence"/>
</dbReference>
<evidence type="ECO:0000313" key="2">
    <source>
        <dbReference type="EMBL" id="KGX83874.1"/>
    </source>
</evidence>
<evidence type="ECO:0000256" key="1">
    <source>
        <dbReference type="SAM" id="Phobius"/>
    </source>
</evidence>
<keyword evidence="1" id="KW-0812">Transmembrane</keyword>
<reference evidence="2 3" key="1">
    <citation type="submission" date="2013-08" db="EMBL/GenBank/DDBJ databases">
        <authorList>
            <person name="Huang J."/>
            <person name="Wang G."/>
        </authorList>
    </citation>
    <scope>NUCLEOTIDE SEQUENCE [LARGE SCALE GENOMIC DNA]</scope>
    <source>
        <strain evidence="2 3">BH030004</strain>
    </source>
</reference>
<keyword evidence="1" id="KW-1133">Transmembrane helix</keyword>
<dbReference type="RefSeq" id="WP_027447533.1">
    <property type="nucleotide sequence ID" value="NZ_AULJ01000069.1"/>
</dbReference>
<comment type="caution">
    <text evidence="2">The sequence shown here is derived from an EMBL/GenBank/DDBJ whole genome shotgun (WGS) entry which is preliminary data.</text>
</comment>
<dbReference type="EMBL" id="AVPF01000077">
    <property type="protein sequence ID" value="KGX83874.1"/>
    <property type="molecule type" value="Genomic_DNA"/>
</dbReference>
<sequence length="44" mass="4887">MNEFKKEVQSPTNDVIDSGLGFVFSFLFFFIIFAIGAGVRLLGN</sequence>
<keyword evidence="3" id="KW-1185">Reference proteome</keyword>
<gene>
    <name evidence="2" type="ORF">N783_20695</name>
</gene>
<protein>
    <submittedName>
        <fullName evidence="2">Membrane protein</fullName>
    </submittedName>
</protein>
<keyword evidence="1" id="KW-0472">Membrane</keyword>
<name>A0A0A5FVC7_9BACI</name>
<organism evidence="2 3">
    <name type="scientific">Pontibacillus marinus BH030004 = DSM 16465</name>
    <dbReference type="NCBI Taxonomy" id="1385511"/>
    <lineage>
        <taxon>Bacteria</taxon>
        <taxon>Bacillati</taxon>
        <taxon>Bacillota</taxon>
        <taxon>Bacilli</taxon>
        <taxon>Bacillales</taxon>
        <taxon>Bacillaceae</taxon>
        <taxon>Pontibacillus</taxon>
    </lineage>
</organism>